<dbReference type="AlphaFoldDB" id="A0A382EKI8"/>
<protein>
    <submittedName>
        <fullName evidence="1">Uncharacterized protein</fullName>
    </submittedName>
</protein>
<name>A0A382EKI8_9ZZZZ</name>
<gene>
    <name evidence="1" type="ORF">METZ01_LOCUS203241</name>
</gene>
<accession>A0A382EKI8</accession>
<evidence type="ECO:0000313" key="1">
    <source>
        <dbReference type="EMBL" id="SVB50387.1"/>
    </source>
</evidence>
<reference evidence="1" key="1">
    <citation type="submission" date="2018-05" db="EMBL/GenBank/DDBJ databases">
        <authorList>
            <person name="Lanie J.A."/>
            <person name="Ng W.-L."/>
            <person name="Kazmierczak K.M."/>
            <person name="Andrzejewski T.M."/>
            <person name="Davidsen T.M."/>
            <person name="Wayne K.J."/>
            <person name="Tettelin H."/>
            <person name="Glass J.I."/>
            <person name="Rusch D."/>
            <person name="Podicherti R."/>
            <person name="Tsui H.-C.T."/>
            <person name="Winkler M.E."/>
        </authorList>
    </citation>
    <scope>NUCLEOTIDE SEQUENCE</scope>
</reference>
<proteinExistence type="predicted"/>
<dbReference type="EMBL" id="UINC01044652">
    <property type="protein sequence ID" value="SVB50387.1"/>
    <property type="molecule type" value="Genomic_DNA"/>
</dbReference>
<organism evidence="1">
    <name type="scientific">marine metagenome</name>
    <dbReference type="NCBI Taxonomy" id="408172"/>
    <lineage>
        <taxon>unclassified sequences</taxon>
        <taxon>metagenomes</taxon>
        <taxon>ecological metagenomes</taxon>
    </lineage>
</organism>
<sequence>MSKAARMKMSRKMKQKAKQIAKKKAISLKRKASPEKLKLRSVKKARDILTKKILKDKSKSDLSIAGRETLEKRLAKKKAVIQKIAKKLMPKIKKAETERLAKLRGGE</sequence>